<name>A0A7S3NR66_9STRA</name>
<organism evidence="3">
    <name type="scientific">Aureoumbra lagunensis</name>
    <dbReference type="NCBI Taxonomy" id="44058"/>
    <lineage>
        <taxon>Eukaryota</taxon>
        <taxon>Sar</taxon>
        <taxon>Stramenopiles</taxon>
        <taxon>Ochrophyta</taxon>
        <taxon>Pelagophyceae</taxon>
        <taxon>Pelagomonadales</taxon>
        <taxon>Aureoumbra</taxon>
    </lineage>
</organism>
<feature type="compositionally biased region" description="Acidic residues" evidence="1">
    <location>
        <begin position="679"/>
        <end position="701"/>
    </location>
</feature>
<feature type="region of interest" description="Disordered" evidence="1">
    <location>
        <begin position="673"/>
        <end position="701"/>
    </location>
</feature>
<sequence>MRIFVILVMLLSIILFEASKEMDQEERCNVAVRRYLASVYPAARDSLQVATNEQVQSLFESLEYYYFCSRRRSYLVDPRCEFYDVSRCEHLPYLPPGTYYYVDSRSARYPQEMTAKKWYAMGSFHRWQRPLKLLHEPKNLPRIIDFSSKAQRLGPAPSWTNPLAIVKYPLFPLGLEAINVTRRNDNLVTESNEENSLKKKKKHLRAYKTNQTIYTRKDRPVRPLFAGDVYGLEALVEPLELTRIGNDFYIEIEQFGGPVWIRDCGAQAIKRNAYAVCGLWANVWKGTGIFLRVDARFTFRSASKATAIVELLLKIEARESAHAKSSRSHKNRKRKRKYLNYPILIAIAQHMRVYDSWLQELAAYPSASPASALIATLYVGAGVEVCSQADHYDDLKMYVLKEQAWLRRRTVASSSRNDGTAQKFQQRTIITPTNITAVHPHYIVDWLTHGPKHTQHTLHSRDLAADWLFSICGYGGYFRDPHAPNRPYTGWDGLLMVLSCLLGIRTLLFEASSNDNGLYHHELVDFDFPGIWPSSAQDHDFLNPLTQCLPPIPDHENSDQIVAELEYYWRQTDKFVLRDPLTNHDHWQPCDLINTTWVESPSRCRSTKIRHMERMGHRPRSEEIQHNCYLSCRGAMSQSHSLITDIHMSHPERSEFIRRRMRLFRKHRARGWSSSSRFDEEDEGSDIPDSIPEEDYIDDDTQICELHPEETGG</sequence>
<accession>A0A7S3NR66</accession>
<dbReference type="EMBL" id="HBIJ01022696">
    <property type="protein sequence ID" value="CAE0374044.1"/>
    <property type="molecule type" value="Transcribed_RNA"/>
</dbReference>
<feature type="signal peptide" evidence="2">
    <location>
        <begin position="1"/>
        <end position="18"/>
    </location>
</feature>
<feature type="chain" id="PRO_5030666788" evidence="2">
    <location>
        <begin position="19"/>
        <end position="713"/>
    </location>
</feature>
<evidence type="ECO:0000256" key="2">
    <source>
        <dbReference type="SAM" id="SignalP"/>
    </source>
</evidence>
<protein>
    <submittedName>
        <fullName evidence="3">Uncharacterized protein</fullName>
    </submittedName>
</protein>
<keyword evidence="2" id="KW-0732">Signal</keyword>
<evidence type="ECO:0000256" key="1">
    <source>
        <dbReference type="SAM" id="MobiDB-lite"/>
    </source>
</evidence>
<dbReference type="AlphaFoldDB" id="A0A7S3NR66"/>
<proteinExistence type="predicted"/>
<reference evidence="3" key="1">
    <citation type="submission" date="2021-01" db="EMBL/GenBank/DDBJ databases">
        <authorList>
            <person name="Corre E."/>
            <person name="Pelletier E."/>
            <person name="Niang G."/>
            <person name="Scheremetjew M."/>
            <person name="Finn R."/>
            <person name="Kale V."/>
            <person name="Holt S."/>
            <person name="Cochrane G."/>
            <person name="Meng A."/>
            <person name="Brown T."/>
            <person name="Cohen L."/>
        </authorList>
    </citation>
    <scope>NUCLEOTIDE SEQUENCE</scope>
    <source>
        <strain evidence="3">CCMP1510</strain>
    </source>
</reference>
<evidence type="ECO:0000313" key="3">
    <source>
        <dbReference type="EMBL" id="CAE0374044.1"/>
    </source>
</evidence>
<gene>
    <name evidence="3" type="ORF">ALAG00032_LOCUS14847</name>
</gene>